<gene>
    <name evidence="1" type="ORF">AW09_004655</name>
</gene>
<dbReference type="EMBL" id="JDVG02000731">
    <property type="protein sequence ID" value="KFB70252.1"/>
    <property type="molecule type" value="Genomic_DNA"/>
</dbReference>
<evidence type="ECO:0000313" key="1">
    <source>
        <dbReference type="EMBL" id="KFB70252.1"/>
    </source>
</evidence>
<dbReference type="Proteomes" id="UP000020077">
    <property type="component" value="Unassembled WGS sequence"/>
</dbReference>
<proteinExistence type="predicted"/>
<reference evidence="1 2" key="1">
    <citation type="submission" date="2014-02" db="EMBL/GenBank/DDBJ databases">
        <title>Expanding our view of genomic diversity in Candidatus Accumulibacter clades.</title>
        <authorList>
            <person name="Skennerton C.T."/>
            <person name="Barr J.J."/>
            <person name="Slater F.R."/>
            <person name="Bond P.L."/>
            <person name="Tyson G.W."/>
        </authorList>
    </citation>
    <scope>NUCLEOTIDE SEQUENCE [LARGE SCALE GENOMIC DNA]</scope>
    <source>
        <strain evidence="2">BA-91</strain>
    </source>
</reference>
<dbReference type="AlphaFoldDB" id="A0A084Y6A8"/>
<organism evidence="1 2">
    <name type="scientific">Candidatus Accumulibacter phosphatis</name>
    <dbReference type="NCBI Taxonomy" id="327160"/>
    <lineage>
        <taxon>Bacteria</taxon>
        <taxon>Pseudomonadati</taxon>
        <taxon>Pseudomonadota</taxon>
        <taxon>Betaproteobacteria</taxon>
        <taxon>Candidatus Accumulibacter</taxon>
    </lineage>
</organism>
<comment type="caution">
    <text evidence="1">The sequence shown here is derived from an EMBL/GenBank/DDBJ whole genome shotgun (WGS) entry which is preliminary data.</text>
</comment>
<name>A0A084Y6A8_9PROT</name>
<accession>A0A084Y6A8</accession>
<evidence type="ECO:0000313" key="2">
    <source>
        <dbReference type="Proteomes" id="UP000020077"/>
    </source>
</evidence>
<protein>
    <submittedName>
        <fullName evidence="1">Uncharacterized protein</fullName>
    </submittedName>
</protein>
<sequence length="56" mass="6194">MSGYALLANPTYDLAGNSRGFAGSIDYNACTAQRVRLRCTVHRRQAKPDIDHAWIA</sequence>